<evidence type="ECO:0000256" key="1">
    <source>
        <dbReference type="SAM" id="Coils"/>
    </source>
</evidence>
<evidence type="ECO:0000313" key="3">
    <source>
        <dbReference type="EMBL" id="GAA2027038.1"/>
    </source>
</evidence>
<organism evidence="3 4">
    <name type="scientific">Yaniella flava</name>
    <dbReference type="NCBI Taxonomy" id="287930"/>
    <lineage>
        <taxon>Bacteria</taxon>
        <taxon>Bacillati</taxon>
        <taxon>Actinomycetota</taxon>
        <taxon>Actinomycetes</taxon>
        <taxon>Micrococcales</taxon>
        <taxon>Micrococcaceae</taxon>
        <taxon>Yaniella</taxon>
    </lineage>
</organism>
<dbReference type="RefSeq" id="WP_343955873.1">
    <property type="nucleotide sequence ID" value="NZ_BAAAMN010000007.1"/>
</dbReference>
<evidence type="ECO:0000256" key="2">
    <source>
        <dbReference type="SAM" id="MobiDB-lite"/>
    </source>
</evidence>
<evidence type="ECO:0000313" key="4">
    <source>
        <dbReference type="Proteomes" id="UP001501461"/>
    </source>
</evidence>
<protein>
    <submittedName>
        <fullName evidence="3">Uncharacterized protein</fullName>
    </submittedName>
</protein>
<gene>
    <name evidence="3" type="ORF">GCM10009720_03430</name>
</gene>
<dbReference type="Proteomes" id="UP001501461">
    <property type="component" value="Unassembled WGS sequence"/>
</dbReference>
<sequence length="409" mass="44247">MRQSFQLQYQLDDHIPDTEEEQRSWLKEILDRSAKVTSSLQAHEQDFEKLRDLENNAPEALQRVKSVFEPLVAQQHTAVATFENLNADYDDRAQEDAVGNLEQAKGLLEFGQEKIPAAQEALDASDRSSAAWNIHEAENTTQELRDIFESISALPAHLDMAQRQLNVELEQARNLLTEAKSFASQQRTDSSLTKSIAALEHVTENIAARLPSTHPTKDLEEFDETLDALEDALQPLRDQRQRVEAARRDFEPAMAKAQSAMDTADDYIRRRRGAVRHDARTKLSAAQTHFDTARKLSDNDPVQALAEAQKSLRLARISQQQAEANYQDFDHYHRGRGGHGSNMSAMLGGLLLGGMFGGGTTTSGGGHGFGGPPRGGGGFFGGSGGGFGGGLGGGGGFGGGSGGGSGGSF</sequence>
<name>A0ABP5FLZ0_9MICC</name>
<feature type="coiled-coil region" evidence="1">
    <location>
        <begin position="219"/>
        <end position="246"/>
    </location>
</feature>
<accession>A0ABP5FLZ0</accession>
<dbReference type="EMBL" id="BAAAMN010000007">
    <property type="protein sequence ID" value="GAA2027038.1"/>
    <property type="molecule type" value="Genomic_DNA"/>
</dbReference>
<keyword evidence="4" id="KW-1185">Reference proteome</keyword>
<proteinExistence type="predicted"/>
<comment type="caution">
    <text evidence="3">The sequence shown here is derived from an EMBL/GenBank/DDBJ whole genome shotgun (WGS) entry which is preliminary data.</text>
</comment>
<keyword evidence="1" id="KW-0175">Coiled coil</keyword>
<reference evidence="4" key="1">
    <citation type="journal article" date="2019" name="Int. J. Syst. Evol. Microbiol.">
        <title>The Global Catalogue of Microorganisms (GCM) 10K type strain sequencing project: providing services to taxonomists for standard genome sequencing and annotation.</title>
        <authorList>
            <consortium name="The Broad Institute Genomics Platform"/>
            <consortium name="The Broad Institute Genome Sequencing Center for Infectious Disease"/>
            <person name="Wu L."/>
            <person name="Ma J."/>
        </authorList>
    </citation>
    <scope>NUCLEOTIDE SEQUENCE [LARGE SCALE GENOMIC DNA]</scope>
    <source>
        <strain evidence="4">JCM 13595</strain>
    </source>
</reference>
<feature type="region of interest" description="Disordered" evidence="2">
    <location>
        <begin position="363"/>
        <end position="382"/>
    </location>
</feature>